<evidence type="ECO:0000256" key="1">
    <source>
        <dbReference type="SAM" id="MobiDB-lite"/>
    </source>
</evidence>
<dbReference type="Ensembl" id="ENSSFAT00005006568.1">
    <property type="protein sequence ID" value="ENSSFAP00005006245.1"/>
    <property type="gene ID" value="ENSSFAG00005003810.1"/>
</dbReference>
<name>A0A672FNF2_SALFA</name>
<dbReference type="PANTHER" id="PTHR31751">
    <property type="entry name" value="SI:CH211-108C17.2-RELATED-RELATED"/>
    <property type="match status" value="1"/>
</dbReference>
<reference evidence="2" key="1">
    <citation type="submission" date="2019-06" db="EMBL/GenBank/DDBJ databases">
        <authorList>
            <consortium name="Wellcome Sanger Institute Data Sharing"/>
        </authorList>
    </citation>
    <scope>NUCLEOTIDE SEQUENCE [LARGE SCALE GENOMIC DNA]</scope>
</reference>
<dbReference type="AlphaFoldDB" id="A0A672FNF2"/>
<gene>
    <name evidence="2" type="primary">LOC115388988</name>
</gene>
<dbReference type="InParanoid" id="A0A672FNF2"/>
<dbReference type="Proteomes" id="UP000472267">
    <property type="component" value="Chromosome 5"/>
</dbReference>
<proteinExistence type="predicted"/>
<reference evidence="2" key="2">
    <citation type="submission" date="2025-08" db="UniProtKB">
        <authorList>
            <consortium name="Ensembl"/>
        </authorList>
    </citation>
    <scope>IDENTIFICATION</scope>
</reference>
<sequence>MDDSWNDPGNVKVEDSSDEDFVPSLHLRTVGAKMDNLEELTVDEAVLDFDMPDPSPDLDTLPDDQTRVETEDDLIGKKANITYNDNLLSLVSCLRLPVQNCKYVDKVSGASCPGVQPFRVDLKPRGTGVVLYWYCTYNHLVWSWNSQPTLRFKMQGGDFMLSTNILLSGNDYREVALMFKFMEMGMVSESTFFRIQDSYCKGPILKYWEKTRAEVIQRLRQKEGVVLLSDGRMDSPGHCANFCTYTTIEQESRDIVYIDSIDKRMCGGDSVVMERECFCRSMDALLPDLKIKEMVTDDHPEISALLHPEQGKYKGIQHSVDIWHAAKSLSKKMRQAGTEKKQKEILLWSQDILNHFWYCSKQAKTEEHFKMMWAGVMHHVCNKHSWDAGSCEHEPLADDSQDKPWMTPGSEAHQVLAGIVLEKQWLTQVKKFINFRSTSDLESFQNHVMMYTAKRMSYTLDIYKARTCLAAIDYNKHNRRGPARNKDGHKMYRKSYNKKTTTWSVYTMKEKKSYSYIPEIQRAILSMRLRSGKGLPRRATTSPDDPEHLGLIAPVESSPTSELV</sequence>
<evidence type="ECO:0000313" key="2">
    <source>
        <dbReference type="Ensembl" id="ENSSFAP00005006245.1"/>
    </source>
</evidence>
<organism evidence="2 3">
    <name type="scientific">Salarias fasciatus</name>
    <name type="common">Jewelled blenny</name>
    <name type="synonym">Blennius fasciatus</name>
    <dbReference type="NCBI Taxonomy" id="181472"/>
    <lineage>
        <taxon>Eukaryota</taxon>
        <taxon>Metazoa</taxon>
        <taxon>Chordata</taxon>
        <taxon>Craniata</taxon>
        <taxon>Vertebrata</taxon>
        <taxon>Euteleostomi</taxon>
        <taxon>Actinopterygii</taxon>
        <taxon>Neopterygii</taxon>
        <taxon>Teleostei</taxon>
        <taxon>Neoteleostei</taxon>
        <taxon>Acanthomorphata</taxon>
        <taxon>Ovalentaria</taxon>
        <taxon>Blenniimorphae</taxon>
        <taxon>Blenniiformes</taxon>
        <taxon>Blennioidei</taxon>
        <taxon>Blenniidae</taxon>
        <taxon>Salariinae</taxon>
        <taxon>Salarias</taxon>
    </lineage>
</organism>
<protein>
    <submittedName>
        <fullName evidence="2">Uncharacterized protein</fullName>
    </submittedName>
</protein>
<dbReference type="OMA" id="IYHRKSG"/>
<feature type="region of interest" description="Disordered" evidence="1">
    <location>
        <begin position="534"/>
        <end position="564"/>
    </location>
</feature>
<keyword evidence="3" id="KW-1185">Reference proteome</keyword>
<accession>A0A672FNF2</accession>
<dbReference type="PANTHER" id="PTHR31751:SF7">
    <property type="entry name" value="THAP-TYPE DOMAIN-CONTAINING PROTEIN"/>
    <property type="match status" value="1"/>
</dbReference>
<reference evidence="2" key="3">
    <citation type="submission" date="2025-09" db="UniProtKB">
        <authorList>
            <consortium name="Ensembl"/>
        </authorList>
    </citation>
    <scope>IDENTIFICATION</scope>
</reference>
<evidence type="ECO:0000313" key="3">
    <source>
        <dbReference type="Proteomes" id="UP000472267"/>
    </source>
</evidence>